<accession>A0ABV9EFX9</accession>
<evidence type="ECO:0000313" key="1">
    <source>
        <dbReference type="EMBL" id="MFC4587704.1"/>
    </source>
</evidence>
<dbReference type="PANTHER" id="PTHR36932:SF1">
    <property type="entry name" value="CAPSULAR POLYSACCHARIDE BIOSYNTHESIS PROTEIN"/>
    <property type="match status" value="1"/>
</dbReference>
<dbReference type="InterPro" id="IPR053158">
    <property type="entry name" value="CapK_Type1_Caps_Biosynth"/>
</dbReference>
<dbReference type="Gene3D" id="3.40.50.12780">
    <property type="entry name" value="N-terminal domain of ligase-like"/>
    <property type="match status" value="1"/>
</dbReference>
<dbReference type="RefSeq" id="WP_262840396.1">
    <property type="nucleotide sequence ID" value="NZ_JANZYP010000001.1"/>
</dbReference>
<sequence>MDDSVRRLTRDARRAAAQGPEAIAARRRARLAEMVAHARAASPYYRELYQDLPERVEDPALLPVTTKRDLMGRFDEWVTDPEVTHDRVQAFMADPGRAGERFQGRYLVATTSGTSGLRGVFVLDDRNMAVNFALGSRSRGALGAGAIVKILTRAGRTAMVSAPGGHLLSTALTARLRKESRRGRALRVFSMYEPPAELYAELARYDPALVVSSPSMLGLLAATQDAMRGAAQEAGQGAGREAGRAAGRARLRPVLVIAGGETSTEDDLDRIAAAFGAPVHTAYAATECGFLAYGCERRWYHLNSDWAILEPVDAHHRPTPPGEPSHTALLTNLANRVQPILRYDLGDSVMARPDPCPCGNPLPAIRVQGRAADVLTFPTGRGDRVGITPMAFGTLLDRTAGVERFQIAQTTATTLRVRLVPSAGADPGRVWSAVHAEITRLLIRHDVTGVTLEHAEEPPQRSPGGKYRRIIPLA</sequence>
<dbReference type="PANTHER" id="PTHR36932">
    <property type="entry name" value="CAPSULAR POLYSACCHARIDE BIOSYNTHESIS PROTEIN"/>
    <property type="match status" value="1"/>
</dbReference>
<evidence type="ECO:0008006" key="3">
    <source>
        <dbReference type="Google" id="ProtNLM"/>
    </source>
</evidence>
<keyword evidence="2" id="KW-1185">Reference proteome</keyword>
<proteinExistence type="predicted"/>
<dbReference type="EMBL" id="JBHSFN010000009">
    <property type="protein sequence ID" value="MFC4587704.1"/>
    <property type="molecule type" value="Genomic_DNA"/>
</dbReference>
<comment type="caution">
    <text evidence="1">The sequence shown here is derived from an EMBL/GenBank/DDBJ whole genome shotgun (WGS) entry which is preliminary data.</text>
</comment>
<dbReference type="Proteomes" id="UP001595891">
    <property type="component" value="Unassembled WGS sequence"/>
</dbReference>
<evidence type="ECO:0000313" key="2">
    <source>
        <dbReference type="Proteomes" id="UP001595891"/>
    </source>
</evidence>
<name>A0ABV9EFX9_9ACTN</name>
<organism evidence="1 2">
    <name type="scientific">Sphaerisporangium corydalis</name>
    <dbReference type="NCBI Taxonomy" id="1441875"/>
    <lineage>
        <taxon>Bacteria</taxon>
        <taxon>Bacillati</taxon>
        <taxon>Actinomycetota</taxon>
        <taxon>Actinomycetes</taxon>
        <taxon>Streptosporangiales</taxon>
        <taxon>Streptosporangiaceae</taxon>
        <taxon>Sphaerisporangium</taxon>
    </lineage>
</organism>
<dbReference type="SUPFAM" id="SSF56801">
    <property type="entry name" value="Acetyl-CoA synthetase-like"/>
    <property type="match status" value="1"/>
</dbReference>
<reference evidence="2" key="1">
    <citation type="journal article" date="2019" name="Int. J. Syst. Evol. Microbiol.">
        <title>The Global Catalogue of Microorganisms (GCM) 10K type strain sequencing project: providing services to taxonomists for standard genome sequencing and annotation.</title>
        <authorList>
            <consortium name="The Broad Institute Genomics Platform"/>
            <consortium name="The Broad Institute Genome Sequencing Center for Infectious Disease"/>
            <person name="Wu L."/>
            <person name="Ma J."/>
        </authorList>
    </citation>
    <scope>NUCLEOTIDE SEQUENCE [LARGE SCALE GENOMIC DNA]</scope>
    <source>
        <strain evidence="2">CCUG 49560</strain>
    </source>
</reference>
<dbReference type="InterPro" id="IPR042099">
    <property type="entry name" value="ANL_N_sf"/>
</dbReference>
<gene>
    <name evidence="1" type="ORF">ACFO8L_16540</name>
</gene>
<protein>
    <recommendedName>
        <fullName evidence="3">Phenylacetate--CoA ligase family protein</fullName>
    </recommendedName>
</protein>